<dbReference type="GO" id="GO:0000155">
    <property type="term" value="F:phosphorelay sensor kinase activity"/>
    <property type="evidence" value="ECO:0007669"/>
    <property type="project" value="InterPro"/>
</dbReference>
<keyword evidence="4" id="KW-1185">Reference proteome</keyword>
<dbReference type="RefSeq" id="WP_170302616.1">
    <property type="nucleotide sequence ID" value="NZ_WRXO01000001.1"/>
</dbReference>
<evidence type="ECO:0000313" key="4">
    <source>
        <dbReference type="Proteomes" id="UP000468388"/>
    </source>
</evidence>
<keyword evidence="1" id="KW-0812">Transmembrane</keyword>
<dbReference type="Proteomes" id="UP000468388">
    <property type="component" value="Unassembled WGS sequence"/>
</dbReference>
<evidence type="ECO:0000256" key="1">
    <source>
        <dbReference type="SAM" id="Phobius"/>
    </source>
</evidence>
<dbReference type="Pfam" id="PF06580">
    <property type="entry name" value="His_kinase"/>
    <property type="match status" value="1"/>
</dbReference>
<dbReference type="PANTHER" id="PTHR34220">
    <property type="entry name" value="SENSOR HISTIDINE KINASE YPDA"/>
    <property type="match status" value="1"/>
</dbReference>
<protein>
    <recommendedName>
        <fullName evidence="2">Signal transduction histidine kinase internal region domain-containing protein</fullName>
    </recommendedName>
</protein>
<proteinExistence type="predicted"/>
<dbReference type="PANTHER" id="PTHR34220:SF7">
    <property type="entry name" value="SENSOR HISTIDINE KINASE YPDA"/>
    <property type="match status" value="1"/>
</dbReference>
<feature type="transmembrane region" description="Helical" evidence="1">
    <location>
        <begin position="43"/>
        <end position="62"/>
    </location>
</feature>
<dbReference type="GO" id="GO:0016020">
    <property type="term" value="C:membrane"/>
    <property type="evidence" value="ECO:0007669"/>
    <property type="project" value="InterPro"/>
</dbReference>
<name>A0A6N8J4W8_9BACT</name>
<organism evidence="3 4">
    <name type="scientific">Chitinophaga oryziterrae</name>
    <dbReference type="NCBI Taxonomy" id="1031224"/>
    <lineage>
        <taxon>Bacteria</taxon>
        <taxon>Pseudomonadati</taxon>
        <taxon>Bacteroidota</taxon>
        <taxon>Chitinophagia</taxon>
        <taxon>Chitinophagales</taxon>
        <taxon>Chitinophagaceae</taxon>
        <taxon>Chitinophaga</taxon>
    </lineage>
</organism>
<dbReference type="Gene3D" id="3.30.565.10">
    <property type="entry name" value="Histidine kinase-like ATPase, C-terminal domain"/>
    <property type="match status" value="1"/>
</dbReference>
<gene>
    <name evidence="3" type="ORF">GO495_01570</name>
</gene>
<dbReference type="EMBL" id="WRXO01000001">
    <property type="protein sequence ID" value="MVT39259.1"/>
    <property type="molecule type" value="Genomic_DNA"/>
</dbReference>
<sequence>MLTYHLKKLLTITGLIYAGYILSFCVITRKFTFSYQDYLYGDTIAFTLLFAIIIHVHYAFIFSKYASRKKWIQYLLFSFLLSIAFFITDYLIYDDTGSNMMQQFIIVYPATFVYALLISRIRQRTIRAEMEKALAEARVKAMQAQIHPHFLFNTLNSIYSTSLQEDARKTSHLIEMFSDLLRYSIDDNDKKRDIIQEFDFITNYVNLHRTRLLADHILEYDVSLDANNCKIYAMLLLPFIENAFKYGLATNKPSKVRIDLRVKSMQLLLHIENDIQAATGKGSGIGLKNTRARLNLFYPGKFALKNEWHNNKYIVSLEIDLVND</sequence>
<feature type="transmembrane region" description="Helical" evidence="1">
    <location>
        <begin position="74"/>
        <end position="93"/>
    </location>
</feature>
<keyword evidence="1" id="KW-0472">Membrane</keyword>
<comment type="caution">
    <text evidence="3">The sequence shown here is derived from an EMBL/GenBank/DDBJ whole genome shotgun (WGS) entry which is preliminary data.</text>
</comment>
<evidence type="ECO:0000259" key="2">
    <source>
        <dbReference type="Pfam" id="PF06580"/>
    </source>
</evidence>
<feature type="domain" description="Signal transduction histidine kinase internal region" evidence="2">
    <location>
        <begin position="137"/>
        <end position="212"/>
    </location>
</feature>
<dbReference type="InterPro" id="IPR050640">
    <property type="entry name" value="Bact_2-comp_sensor_kinase"/>
</dbReference>
<feature type="transmembrane region" description="Helical" evidence="1">
    <location>
        <begin position="99"/>
        <end position="117"/>
    </location>
</feature>
<keyword evidence="1" id="KW-1133">Transmembrane helix</keyword>
<dbReference type="AlphaFoldDB" id="A0A6N8J4W8"/>
<accession>A0A6N8J4W8</accession>
<feature type="transmembrane region" description="Helical" evidence="1">
    <location>
        <begin position="12"/>
        <end position="31"/>
    </location>
</feature>
<reference evidence="3 4" key="1">
    <citation type="submission" date="2019-12" db="EMBL/GenBank/DDBJ databases">
        <title>The draft genomic sequence of strain Chitinophaga oryziterrae JCM 16595.</title>
        <authorList>
            <person name="Zhang X."/>
        </authorList>
    </citation>
    <scope>NUCLEOTIDE SEQUENCE [LARGE SCALE GENOMIC DNA]</scope>
    <source>
        <strain evidence="3 4">JCM 16595</strain>
    </source>
</reference>
<evidence type="ECO:0000313" key="3">
    <source>
        <dbReference type="EMBL" id="MVT39259.1"/>
    </source>
</evidence>
<dbReference type="SUPFAM" id="SSF55874">
    <property type="entry name" value="ATPase domain of HSP90 chaperone/DNA topoisomerase II/histidine kinase"/>
    <property type="match status" value="1"/>
</dbReference>
<dbReference type="InterPro" id="IPR036890">
    <property type="entry name" value="HATPase_C_sf"/>
</dbReference>
<dbReference type="InterPro" id="IPR010559">
    <property type="entry name" value="Sig_transdc_His_kin_internal"/>
</dbReference>